<keyword evidence="3" id="KW-1185">Reference proteome</keyword>
<sequence>MRFLFLFILLLFSGNIFSQLGFCPGSKGDPIFHEDFGAGTSTGAPLGPAVTNYQFVTGDPNDGQYTISGRIGQNNTTWHSRFPQTTISNGRALIVNANDNTAGKFYEFSVSNLCEATTYEFSAFLMNVYDAGSVDVCPGTGIPINVRFEIWDETNSKKLAEGSTGDIHGARNPRWEQYALVFRSQPGQNKVVLKMFNNGIGGCGNDLAIDDIIFRSCGDLTEVSSAEIDKDELVVCPQDVPAKVNLTATPDFSVYNTHAFQWQESIDGENWQDLPGETKANFSSEAISTSKYFRVKVAEDEVNLDDSFCSSASEAFAVIITKTPRAPVSLGDVTACRGDAIRALRVQILEDEEVFWYDAPSGGNIIAAGNPNFVPEEAGTYYAETKKINADCAASNRTAVTLNLFSKPEVSDEILQLCPDQPLILDAGAGNYSYLWASGETTRQIVITQPGNYSVAITNTQGCAAVKNFEVKTADVAGISGVRSEGSTVIIIPENSGSFQYSLDGINFGDSNVFTNISGGIYTAYQRDLAGCKTVSKEFPHIVIPKYITPNNDGYNDRFELKGVEYFKASEIRIFDRYGRLLAHGKGEDFSWNGLLHERELPAADYWYHIFIDGFEPVKGSFSLLR</sequence>
<accession>A0A285X3S7</accession>
<proteinExistence type="predicted"/>
<dbReference type="RefSeq" id="WP_097055702.1">
    <property type="nucleotide sequence ID" value="NZ_OCMF01000001.1"/>
</dbReference>
<evidence type="ECO:0000313" key="3">
    <source>
        <dbReference type="Proteomes" id="UP000219193"/>
    </source>
</evidence>
<organism evidence="2 3">
    <name type="scientific">Salinimicrobium sediminis</name>
    <dbReference type="NCBI Taxonomy" id="1343891"/>
    <lineage>
        <taxon>Bacteria</taxon>
        <taxon>Pseudomonadati</taxon>
        <taxon>Bacteroidota</taxon>
        <taxon>Flavobacteriia</taxon>
        <taxon>Flavobacteriales</taxon>
        <taxon>Flavobacteriaceae</taxon>
        <taxon>Salinimicrobium</taxon>
    </lineage>
</organism>
<gene>
    <name evidence="2" type="ORF">SAMN06296241_1553</name>
</gene>
<dbReference type="EMBL" id="OCMF01000001">
    <property type="protein sequence ID" value="SOC80011.1"/>
    <property type="molecule type" value="Genomic_DNA"/>
</dbReference>
<dbReference type="AlphaFoldDB" id="A0A285X3S7"/>
<dbReference type="Pfam" id="PF19081">
    <property type="entry name" value="Ig_7"/>
    <property type="match status" value="1"/>
</dbReference>
<dbReference type="OrthoDB" id="1652165at2"/>
<dbReference type="NCBIfam" id="TIGR04131">
    <property type="entry name" value="Bac_Flav_CTERM"/>
    <property type="match status" value="1"/>
</dbReference>
<evidence type="ECO:0000259" key="1">
    <source>
        <dbReference type="Pfam" id="PF19081"/>
    </source>
</evidence>
<dbReference type="Pfam" id="PF13585">
    <property type="entry name" value="CHU_C"/>
    <property type="match status" value="1"/>
</dbReference>
<protein>
    <submittedName>
        <fullName evidence="2">Gliding motility-associated C-terminal domain-containing protein</fullName>
    </submittedName>
</protein>
<dbReference type="Proteomes" id="UP000219193">
    <property type="component" value="Unassembled WGS sequence"/>
</dbReference>
<feature type="domain" description="Ig-like" evidence="1">
    <location>
        <begin position="324"/>
        <end position="403"/>
    </location>
</feature>
<evidence type="ECO:0000313" key="2">
    <source>
        <dbReference type="EMBL" id="SOC80011.1"/>
    </source>
</evidence>
<reference evidence="3" key="1">
    <citation type="submission" date="2017-09" db="EMBL/GenBank/DDBJ databases">
        <authorList>
            <person name="Varghese N."/>
            <person name="Submissions S."/>
        </authorList>
    </citation>
    <scope>NUCLEOTIDE SEQUENCE [LARGE SCALE GENOMIC DNA]</scope>
    <source>
        <strain evidence="3">CGMCC 1.12641</strain>
    </source>
</reference>
<name>A0A285X3S7_9FLAO</name>
<dbReference type="InterPro" id="IPR026341">
    <property type="entry name" value="T9SS_type_B"/>
</dbReference>
<dbReference type="InterPro" id="IPR044023">
    <property type="entry name" value="Ig_7"/>
</dbReference>